<feature type="transmembrane region" description="Helical" evidence="1">
    <location>
        <begin position="320"/>
        <end position="338"/>
    </location>
</feature>
<dbReference type="EMBL" id="BAAAUV010000015">
    <property type="protein sequence ID" value="GAA3226142.1"/>
    <property type="molecule type" value="Genomic_DNA"/>
</dbReference>
<reference evidence="3" key="1">
    <citation type="journal article" date="2019" name="Int. J. Syst. Evol. Microbiol.">
        <title>The Global Catalogue of Microorganisms (GCM) 10K type strain sequencing project: providing services to taxonomists for standard genome sequencing and annotation.</title>
        <authorList>
            <consortium name="The Broad Institute Genomics Platform"/>
            <consortium name="The Broad Institute Genome Sequencing Center for Infectious Disease"/>
            <person name="Wu L."/>
            <person name="Ma J."/>
        </authorList>
    </citation>
    <scope>NUCLEOTIDE SEQUENCE [LARGE SCALE GENOMIC DNA]</scope>
    <source>
        <strain evidence="3">JCM 9377</strain>
    </source>
</reference>
<name>A0ABP6QFC0_9ACTN</name>
<feature type="transmembrane region" description="Helical" evidence="1">
    <location>
        <begin position="26"/>
        <end position="50"/>
    </location>
</feature>
<feature type="transmembrane region" description="Helical" evidence="1">
    <location>
        <begin position="92"/>
        <end position="113"/>
    </location>
</feature>
<evidence type="ECO:0000256" key="1">
    <source>
        <dbReference type="SAM" id="Phobius"/>
    </source>
</evidence>
<accession>A0ABP6QFC0</accession>
<keyword evidence="1" id="KW-0472">Membrane</keyword>
<feature type="transmembrane region" description="Helical" evidence="1">
    <location>
        <begin position="216"/>
        <end position="234"/>
    </location>
</feature>
<dbReference type="Proteomes" id="UP001501237">
    <property type="component" value="Unassembled WGS sequence"/>
</dbReference>
<keyword evidence="1" id="KW-0812">Transmembrane</keyword>
<evidence type="ECO:0000313" key="3">
    <source>
        <dbReference type="Proteomes" id="UP001501237"/>
    </source>
</evidence>
<feature type="transmembrane region" description="Helical" evidence="1">
    <location>
        <begin position="293"/>
        <end position="314"/>
    </location>
</feature>
<evidence type="ECO:0000313" key="2">
    <source>
        <dbReference type="EMBL" id="GAA3226142.1"/>
    </source>
</evidence>
<feature type="transmembrane region" description="Helical" evidence="1">
    <location>
        <begin position="266"/>
        <end position="286"/>
    </location>
</feature>
<proteinExistence type="predicted"/>
<protein>
    <submittedName>
        <fullName evidence="2">Uncharacterized protein</fullName>
    </submittedName>
</protein>
<organism evidence="2 3">
    <name type="scientific">Actinocorallia longicatena</name>
    <dbReference type="NCBI Taxonomy" id="111803"/>
    <lineage>
        <taxon>Bacteria</taxon>
        <taxon>Bacillati</taxon>
        <taxon>Actinomycetota</taxon>
        <taxon>Actinomycetes</taxon>
        <taxon>Streptosporangiales</taxon>
        <taxon>Thermomonosporaceae</taxon>
        <taxon>Actinocorallia</taxon>
    </lineage>
</organism>
<keyword evidence="1" id="KW-1133">Transmembrane helix</keyword>
<comment type="caution">
    <text evidence="2">The sequence shown here is derived from an EMBL/GenBank/DDBJ whole genome shotgun (WGS) entry which is preliminary data.</text>
</comment>
<sequence length="358" mass="39585">MLTDVSISRLTRGRAGRKTPDDIQSLLFRLWIVAFALKMVGSSWDVAWHFKWLRDDLAPPHLLNVVGSVLAMALVGLHWYTGFGVDKTAKRLLEVGIAIFMVAIPVDVINHRVNGLDITSWSPSHALLYIGTALMLAGCCRTAAGHPVVQGVFFAFFLENWHFPAQHQEYGVLELRSWDAGRPYAEPSLLEFAAKQMGRPVDRVMVEEFSLPVSDWVYPLWTLAGGMLVLVVARRVIGRRWTATAIVTGYLAYRAAMWVFLDLAHFPASLLPVFLLAGAVTIDLCFHYLPNSPIAGALLVTMAGYAALFAQAFFASAPPYAYAALPVAGLLLSIGWYLTSRPLRLPPAAERIGRPLRR</sequence>
<keyword evidence="3" id="KW-1185">Reference proteome</keyword>
<feature type="transmembrane region" description="Helical" evidence="1">
    <location>
        <begin position="62"/>
        <end position="80"/>
    </location>
</feature>
<gene>
    <name evidence="2" type="ORF">GCM10010468_54280</name>
</gene>